<evidence type="ECO:0000313" key="10">
    <source>
        <dbReference type="EMBL" id="KAJ6237847.1"/>
    </source>
</evidence>
<gene>
    <name evidence="10" type="ORF">M0813_26640</name>
</gene>
<dbReference type="PANTHER" id="PTHR24353">
    <property type="entry name" value="CYCLIC NUCLEOTIDE-DEPENDENT PROTEIN KINASE"/>
    <property type="match status" value="1"/>
</dbReference>
<dbReference type="PANTHER" id="PTHR24353:SF37">
    <property type="entry name" value="CAMP-DEPENDENT PROTEIN KINASE CATALYTIC SUBUNIT PRKX"/>
    <property type="match status" value="1"/>
</dbReference>
<evidence type="ECO:0000256" key="1">
    <source>
        <dbReference type="ARBA" id="ARBA00010006"/>
    </source>
</evidence>
<feature type="region of interest" description="Disordered" evidence="8">
    <location>
        <begin position="404"/>
        <end position="539"/>
    </location>
</feature>
<evidence type="ECO:0000259" key="9">
    <source>
        <dbReference type="PROSITE" id="PS50011"/>
    </source>
</evidence>
<dbReference type="Gene3D" id="3.30.200.20">
    <property type="entry name" value="Phosphorylase Kinase, domain 1"/>
    <property type="match status" value="1"/>
</dbReference>
<dbReference type="InterPro" id="IPR039046">
    <property type="entry name" value="PDPK1"/>
</dbReference>
<evidence type="ECO:0000256" key="5">
    <source>
        <dbReference type="ARBA" id="ARBA00022777"/>
    </source>
</evidence>
<dbReference type="PROSITE" id="PS00108">
    <property type="entry name" value="PROTEIN_KINASE_ST"/>
    <property type="match status" value="1"/>
</dbReference>
<dbReference type="CDD" id="cd05581">
    <property type="entry name" value="STKc_PDK1"/>
    <property type="match status" value="1"/>
</dbReference>
<keyword evidence="6 7" id="KW-0067">ATP-binding</keyword>
<name>A0ABQ8XZ30_9EUKA</name>
<evidence type="ECO:0000256" key="6">
    <source>
        <dbReference type="ARBA" id="ARBA00022840"/>
    </source>
</evidence>
<keyword evidence="11" id="KW-1185">Reference proteome</keyword>
<evidence type="ECO:0000256" key="2">
    <source>
        <dbReference type="ARBA" id="ARBA00022527"/>
    </source>
</evidence>
<comment type="similarity">
    <text evidence="1">Belongs to the protein kinase superfamily. AGC Ser/Thr protein kinase family. PDPK1 subfamily.</text>
</comment>
<feature type="compositionally biased region" description="Basic and acidic residues" evidence="8">
    <location>
        <begin position="1263"/>
        <end position="1281"/>
    </location>
</feature>
<keyword evidence="2" id="KW-0723">Serine/threonine-protein kinase</keyword>
<feature type="domain" description="Protein kinase" evidence="9">
    <location>
        <begin position="968"/>
        <end position="1227"/>
    </location>
</feature>
<dbReference type="Gene3D" id="1.10.510.10">
    <property type="entry name" value="Transferase(Phosphotransferase) domain 1"/>
    <property type="match status" value="1"/>
</dbReference>
<dbReference type="InterPro" id="IPR000719">
    <property type="entry name" value="Prot_kinase_dom"/>
</dbReference>
<dbReference type="SMART" id="SM00220">
    <property type="entry name" value="S_TKc"/>
    <property type="match status" value="1"/>
</dbReference>
<protein>
    <submittedName>
        <fullName evidence="10">3-phosphoinositide-dependent protein kinase 1-related</fullName>
    </submittedName>
</protein>
<sequence length="1432" mass="167167">MSIESSKYFSSLKKKDLRDISSTFVARTCQVIITKLELSKKIVLKPSRRLQLCVEISGNRHGLSHPILFDVGEEIETKNNARGFYSLPRKATKKQNPKIKRKFIFDLNLTFQYLHKIKKRTQKGTIIGYGRLNLYKILQQKYDDILLLQKKERECVCKINLSVETIPLNLKEIIYENEDRESTDTEEELERDQAEQHELAMLFQNKNINNEQNSEFISNINKKKAKISLRKSKSPQIGMGNHNIKSDEENSKYEDPPDLIKSTGNINNDFSLVKPTLFYREGVGLGGGSELGDKNTNTNTNNNKNKSNNSNKNSNNNNDDNNTNEIFDQNSTYDEEHLKKKKQKFKKFTKKLKFRKISKNVKGSEIGNNNQVNNGGLDINNQDNNDGVQYKGGLFNMNEMLDDYSEDEESELGSKFNQGNENFENEQKEKKHKITQSTKKIDQNNNKKSHQNTDSNTNNNAQYYLTNYNEKKEVEIKKKSKKSHKAENRNMQKKEKNKNNMINNDNDDNNTNSNSNSKNDNNFNEHYHHNYNNGNKNKEDRKIEDHDEEMIEHKHKLKQKQKFLSTLNLIKKQKFKLKHKKKKKNVNDSQSQTSNIANNNNNNNFDKEIHHKNKNLNENEKEKFNNNENQNKKFNQEKFAVDGEKVDSNNNNSQKLAEKNINKETETETLTLNFSKIINSIFLANKSPLIMFVDKSKKKTKKLIALNEIEYFKKTILLVSNFTEISVLMNLIMKKLRQKRLKSIETCKIVIAGQDTYVSKILRAYVEHLAKGPKSLDLIKFYLLPICKRADLALHIASEDEQYYSLFIRSGWKDLFNSNSNFNQEELEKVCDIIKKYLENAKQVTNLKICELYCTIKKDSNNSVLTQKSIPFLKLVYVGEMTLNNYEEKREYLDTVVEYWKEGKKIEGKRITHKTKLIFFGATPLPTIASAMKIEGPNRPIPGESFGVSISALKKKKNKLKEKTRANFEFGKVIGRGRYGEVRQVTEKKTGEHYAIKILKKEQVTLLKQEMHVKNEKAILNKLDHPHIVKLFETFQDNESLYFVMELCPQGELLDVIAKLGSLDYEPTRFLIAQLILVLEYLYSQSIVHRDIKPENILYTQSGHIKLCDFGTAKTIEEKETKKVSSKTYKTSEGYVSPETLKDNVAMPETDLWSLGCLIYHMFYGKPPFRSSNEFKVFQKVLKREFRFPKKFPEQARDLVDKLLVINPEERIGANGDFESLKSHPFFDGIDFDNLLEAETPFLQAYPPTYDSTQKKKFKKERKSNDKYSGGKREEEKKRRQKQILREEEVYKGIDPKRVDLLKEQKKRSKWANFLEINELIIEMGLVYKKKGLFPRKRQFLLTDKPRFLYMDPKKGIKKGEITWSDEIKIVIVNKKKFNIVTKKRTYFLEDLTQNPGKWEKAIEKIKNSKINNNENENENENDNDKEILKEN</sequence>
<dbReference type="InterPro" id="IPR008271">
    <property type="entry name" value="Ser/Thr_kinase_AS"/>
</dbReference>
<dbReference type="InterPro" id="IPR019381">
    <property type="entry name" value="PACS1/2_C"/>
</dbReference>
<feature type="region of interest" description="Disordered" evidence="8">
    <location>
        <begin position="1246"/>
        <end position="1281"/>
    </location>
</feature>
<dbReference type="SUPFAM" id="SSF56112">
    <property type="entry name" value="Protein kinase-like (PK-like)"/>
    <property type="match status" value="1"/>
</dbReference>
<feature type="binding site" evidence="7">
    <location>
        <position position="997"/>
    </location>
    <ligand>
        <name>ATP</name>
        <dbReference type="ChEBI" id="CHEBI:30616"/>
    </ligand>
</feature>
<accession>A0ABQ8XZ30</accession>
<evidence type="ECO:0000256" key="7">
    <source>
        <dbReference type="PROSITE-ProRule" id="PRU10141"/>
    </source>
</evidence>
<evidence type="ECO:0000256" key="4">
    <source>
        <dbReference type="ARBA" id="ARBA00022741"/>
    </source>
</evidence>
<dbReference type="InterPro" id="IPR011993">
    <property type="entry name" value="PH-like_dom_sf"/>
</dbReference>
<keyword evidence="5 10" id="KW-0418">Kinase</keyword>
<feature type="compositionally biased region" description="Low complexity" evidence="8">
    <location>
        <begin position="294"/>
        <end position="324"/>
    </location>
</feature>
<dbReference type="InterPro" id="IPR033931">
    <property type="entry name" value="PDK1-typ_PH"/>
</dbReference>
<dbReference type="InterPro" id="IPR011009">
    <property type="entry name" value="Kinase-like_dom_sf"/>
</dbReference>
<feature type="region of interest" description="Disordered" evidence="8">
    <location>
        <begin position="575"/>
        <end position="605"/>
    </location>
</feature>
<keyword evidence="3" id="KW-0808">Transferase</keyword>
<dbReference type="Pfam" id="PF10254">
    <property type="entry name" value="Pacs-1"/>
    <property type="match status" value="1"/>
</dbReference>
<comment type="caution">
    <text evidence="10">The sequence shown here is derived from an EMBL/GenBank/DDBJ whole genome shotgun (WGS) entry which is preliminary data.</text>
</comment>
<evidence type="ECO:0000256" key="8">
    <source>
        <dbReference type="SAM" id="MobiDB-lite"/>
    </source>
</evidence>
<dbReference type="Proteomes" id="UP001150062">
    <property type="component" value="Unassembled WGS sequence"/>
</dbReference>
<keyword evidence="4 7" id="KW-0547">Nucleotide-binding</keyword>
<feature type="compositionally biased region" description="Basic residues" evidence="8">
    <location>
        <begin position="575"/>
        <end position="584"/>
    </location>
</feature>
<dbReference type="Pfam" id="PF00069">
    <property type="entry name" value="Pkinase"/>
    <property type="match status" value="1"/>
</dbReference>
<dbReference type="Gene3D" id="2.30.29.30">
    <property type="entry name" value="Pleckstrin-homology domain (PH domain)/Phosphotyrosine-binding domain (PTB)"/>
    <property type="match status" value="1"/>
</dbReference>
<feature type="compositionally biased region" description="Low complexity" evidence="8">
    <location>
        <begin position="499"/>
        <end position="522"/>
    </location>
</feature>
<feature type="compositionally biased region" description="Polar residues" evidence="8">
    <location>
        <begin position="587"/>
        <end position="597"/>
    </location>
</feature>
<dbReference type="InterPro" id="IPR017441">
    <property type="entry name" value="Protein_kinase_ATP_BS"/>
</dbReference>
<organism evidence="10 11">
    <name type="scientific">Anaeramoeba flamelloides</name>
    <dbReference type="NCBI Taxonomy" id="1746091"/>
    <lineage>
        <taxon>Eukaryota</taxon>
        <taxon>Metamonada</taxon>
        <taxon>Anaeramoebidae</taxon>
        <taxon>Anaeramoeba</taxon>
    </lineage>
</organism>
<dbReference type="PROSITE" id="PS00107">
    <property type="entry name" value="PROTEIN_KINASE_ATP"/>
    <property type="match status" value="1"/>
</dbReference>
<evidence type="ECO:0000313" key="11">
    <source>
        <dbReference type="Proteomes" id="UP001150062"/>
    </source>
</evidence>
<feature type="compositionally biased region" description="Low complexity" evidence="8">
    <location>
        <begin position="413"/>
        <end position="422"/>
    </location>
</feature>
<dbReference type="EMBL" id="JAOAOG010000237">
    <property type="protein sequence ID" value="KAJ6237847.1"/>
    <property type="molecule type" value="Genomic_DNA"/>
</dbReference>
<feature type="region of interest" description="Disordered" evidence="8">
    <location>
        <begin position="229"/>
        <end position="266"/>
    </location>
</feature>
<feature type="compositionally biased region" description="Polar residues" evidence="8">
    <location>
        <begin position="435"/>
        <end position="468"/>
    </location>
</feature>
<feature type="compositionally biased region" description="Basic and acidic residues" evidence="8">
    <location>
        <begin position="485"/>
        <end position="498"/>
    </location>
</feature>
<feature type="region of interest" description="Disordered" evidence="8">
    <location>
        <begin position="286"/>
        <end position="327"/>
    </location>
</feature>
<dbReference type="PROSITE" id="PS50011">
    <property type="entry name" value="PROTEIN_KINASE_DOM"/>
    <property type="match status" value="1"/>
</dbReference>
<reference evidence="10" key="1">
    <citation type="submission" date="2022-08" db="EMBL/GenBank/DDBJ databases">
        <title>Novel sulfate-reducing endosymbionts in the free-living metamonad Anaeramoeba.</title>
        <authorList>
            <person name="Jerlstrom-Hultqvist J."/>
            <person name="Cepicka I."/>
            <person name="Gallot-Lavallee L."/>
            <person name="Salas-Leiva D."/>
            <person name="Curtis B.A."/>
            <person name="Zahonova K."/>
            <person name="Pipaliya S."/>
            <person name="Dacks J."/>
            <person name="Roger A.J."/>
        </authorList>
    </citation>
    <scope>NUCLEOTIDE SEQUENCE</scope>
    <source>
        <strain evidence="10">Schooner1</strain>
    </source>
</reference>
<dbReference type="Pfam" id="PF14593">
    <property type="entry name" value="PH_3"/>
    <property type="match status" value="1"/>
</dbReference>
<feature type="region of interest" description="Disordered" evidence="8">
    <location>
        <begin position="1407"/>
        <end position="1432"/>
    </location>
</feature>
<proteinExistence type="inferred from homology"/>
<dbReference type="GO" id="GO:0016301">
    <property type="term" value="F:kinase activity"/>
    <property type="evidence" value="ECO:0007669"/>
    <property type="project" value="UniProtKB-KW"/>
</dbReference>
<feature type="compositionally biased region" description="Basic and acidic residues" evidence="8">
    <location>
        <begin position="1423"/>
        <end position="1432"/>
    </location>
</feature>
<feature type="compositionally biased region" description="Basic and acidic residues" evidence="8">
    <location>
        <begin position="244"/>
        <end position="255"/>
    </location>
</feature>
<evidence type="ECO:0000256" key="3">
    <source>
        <dbReference type="ARBA" id="ARBA00022679"/>
    </source>
</evidence>
<dbReference type="SUPFAM" id="SSF50729">
    <property type="entry name" value="PH domain-like"/>
    <property type="match status" value="1"/>
</dbReference>